<organism evidence="2 3">
    <name type="scientific">Nocardioides panzhihuensis</name>
    <dbReference type="NCBI Taxonomy" id="860243"/>
    <lineage>
        <taxon>Bacteria</taxon>
        <taxon>Bacillati</taxon>
        <taxon>Actinomycetota</taxon>
        <taxon>Actinomycetes</taxon>
        <taxon>Propionibacteriales</taxon>
        <taxon>Nocardioidaceae</taxon>
        <taxon>Nocardioides</taxon>
    </lineage>
</organism>
<dbReference type="Pfam" id="PF01370">
    <property type="entry name" value="Epimerase"/>
    <property type="match status" value="1"/>
</dbReference>
<dbReference type="Gene3D" id="3.40.50.720">
    <property type="entry name" value="NAD(P)-binding Rossmann-like Domain"/>
    <property type="match status" value="1"/>
</dbReference>
<proteinExistence type="predicted"/>
<dbReference type="EMBL" id="JACBZR010000001">
    <property type="protein sequence ID" value="NYI79940.1"/>
    <property type="molecule type" value="Genomic_DNA"/>
</dbReference>
<dbReference type="SUPFAM" id="SSF51735">
    <property type="entry name" value="NAD(P)-binding Rossmann-fold domains"/>
    <property type="match status" value="1"/>
</dbReference>
<dbReference type="GO" id="GO:0003978">
    <property type="term" value="F:UDP-glucose 4-epimerase activity"/>
    <property type="evidence" value="ECO:0007669"/>
    <property type="project" value="UniProtKB-EC"/>
</dbReference>
<reference evidence="2 3" key="1">
    <citation type="submission" date="2020-07" db="EMBL/GenBank/DDBJ databases">
        <title>Sequencing the genomes of 1000 actinobacteria strains.</title>
        <authorList>
            <person name="Klenk H.-P."/>
        </authorList>
    </citation>
    <scope>NUCLEOTIDE SEQUENCE [LARGE SCALE GENOMIC DNA]</scope>
    <source>
        <strain evidence="2 3">DSM 26487</strain>
    </source>
</reference>
<accession>A0A7Z0IUG1</accession>
<feature type="domain" description="NAD-dependent epimerase/dehydratase" evidence="1">
    <location>
        <begin position="13"/>
        <end position="234"/>
    </location>
</feature>
<evidence type="ECO:0000259" key="1">
    <source>
        <dbReference type="Pfam" id="PF01370"/>
    </source>
</evidence>
<sequence length="340" mass="35813">MTGTGAPSRPPTFVVGSGGLLGRHVRLALERSAAPVSTVSVPWHDPIAAREVLRSELTSFLGSATAAAAASDGRVNIAWCAGAGIVATPADELETEVSLFRDVLDDLRAALQPDTRLAFFFASSAGGVYAGSADPPFTEHSEPRPLVAYGRAKLAMEEALTEFCVETGSVALLGRITNLYGPGQALSKPQGLVSQLCLAHLRGTPLPVWVSFDTIRDYLYVGDCAEMVAAALDGIHEQARTSGTNAVVKILATGTGVTLAAVIGETNRVFRRRARLRLPGAGTPSHTRDLRVRSVVWPELGQRSQTPFSVGVRRTADEIALAYAAGTSALPTQVSEISIR</sequence>
<name>A0A7Z0IUG1_9ACTN</name>
<dbReference type="RefSeq" id="WP_179660182.1">
    <property type="nucleotide sequence ID" value="NZ_JACBZR010000001.1"/>
</dbReference>
<dbReference type="InterPro" id="IPR001509">
    <property type="entry name" value="Epimerase_deHydtase"/>
</dbReference>
<keyword evidence="2" id="KW-0413">Isomerase</keyword>
<comment type="caution">
    <text evidence="2">The sequence shown here is derived from an EMBL/GenBank/DDBJ whole genome shotgun (WGS) entry which is preliminary data.</text>
</comment>
<evidence type="ECO:0000313" key="2">
    <source>
        <dbReference type="EMBL" id="NYI79940.1"/>
    </source>
</evidence>
<dbReference type="EC" id="5.1.3.2" evidence="2"/>
<dbReference type="PANTHER" id="PTHR43245">
    <property type="entry name" value="BIFUNCTIONAL POLYMYXIN RESISTANCE PROTEIN ARNA"/>
    <property type="match status" value="1"/>
</dbReference>
<dbReference type="InterPro" id="IPR050177">
    <property type="entry name" value="Lipid_A_modif_metabolic_enz"/>
</dbReference>
<dbReference type="InterPro" id="IPR036291">
    <property type="entry name" value="NAD(P)-bd_dom_sf"/>
</dbReference>
<keyword evidence="3" id="KW-1185">Reference proteome</keyword>
<dbReference type="Proteomes" id="UP000564496">
    <property type="component" value="Unassembled WGS sequence"/>
</dbReference>
<gene>
    <name evidence="2" type="ORF">BJ988_004588</name>
</gene>
<protein>
    <submittedName>
        <fullName evidence="2">UDP-glucose 4-epimerase</fullName>
        <ecNumber evidence="2">5.1.3.2</ecNumber>
    </submittedName>
</protein>
<evidence type="ECO:0000313" key="3">
    <source>
        <dbReference type="Proteomes" id="UP000564496"/>
    </source>
</evidence>
<dbReference type="AlphaFoldDB" id="A0A7Z0IUG1"/>